<organism evidence="2 3">
    <name type="scientific">Anoxynatronum sibiricum</name>
    <dbReference type="NCBI Taxonomy" id="210623"/>
    <lineage>
        <taxon>Bacteria</taxon>
        <taxon>Bacillati</taxon>
        <taxon>Bacillota</taxon>
        <taxon>Clostridia</taxon>
        <taxon>Eubacteriales</taxon>
        <taxon>Clostridiaceae</taxon>
        <taxon>Anoxynatronum</taxon>
    </lineage>
</organism>
<reference evidence="2 3" key="1">
    <citation type="submission" date="2024-04" db="EMBL/GenBank/DDBJ databases">
        <title>Genome sequencing and metabolic network reconstruction of aminoacids and betaine degradation by Anoxynatronum sibiricum.</title>
        <authorList>
            <person name="Detkova E.N."/>
            <person name="Boltjanskaja Y.V."/>
            <person name="Mardanov A.V."/>
            <person name="Kevbrin V."/>
        </authorList>
    </citation>
    <scope>NUCLEOTIDE SEQUENCE [LARGE SCALE GENOMIC DNA]</scope>
    <source>
        <strain evidence="2 3">Z-7981</strain>
    </source>
</reference>
<dbReference type="RefSeq" id="WP_343185546.1">
    <property type="nucleotide sequence ID" value="NZ_JBCITM010000005.1"/>
</dbReference>
<sequence>MKTSHGHASLCHFFQFLCLFLVALLVMGSLAPAWAAGYPRNATLELRDTAITLDNFALRLEQPLVWLEGQPYGPAMPLGAFLGVGVRFDATEGWLELTTEGVLNQPGTNPWAGEVARLGYEKTQLQQHQQALEASLAALNTSSTGSATSTVLTEMSSLREAERFVQNVFGRVQGIPLSVSLADSGSQLMTITVTVDESDRRDFERLARSTVTAYVEDLVAAATTLAPGTWEVTGSLRSRNNSTRSLVEFEAGSNSTRPTLTFRYTPSGSSSSSSRDTRIGSVTATMARRVEDRLNDQLNRYDGVDYSFRARAARDELDVTIDTRRSDYEALSQSRREAFLTRVAEEINQAERNLYVWGEVLDEDTGRFLESFRMDSGRLRWHSATRYDDRYDDYYDDRYRDDGRYWYDDRDRYDDRYRDARDDRWHNWQQEAGTTTETAGSPPMQDAYAALAAPVAITTQQAGITLYPLRMTVDGVSFHSQEEMFVWQNTLYVPLGEWADALYLTLSSDPVTNTLRLGSNPAARSNLFPAMLQQLENDRQTVAALQATVADLEQQLTEKQETQQDESRRIPYRRVTTLAGMERYLEDYYETIDGISTYITLSRISGSRYRLRITYDAADFNRFDALSRQRIENWIGDMEAALQELFDADATIEGWITSRNTASNEYTYITFTSRDGSLRFNFEEHGGSAGVQTVDITELLRILRRYLGRFDGISYEYDAQLIRRDVELTVITPESRFMNRSVTYKRDYLMALQKELEDKYPNIRVDGFMVNNRGEEPFYRFAIERGELRSYSLMEDVARELNRNWNRYDDLRFTYTIREDTDGSVRVKLEGDFAIQESAWRSVDEAAFDQWAEEVAAEAVRLLNRTVTLEVVDRVAQVILVKGRE</sequence>
<comment type="caution">
    <text evidence="2">The sequence shown here is derived from an EMBL/GenBank/DDBJ whole genome shotgun (WGS) entry which is preliminary data.</text>
</comment>
<keyword evidence="3" id="KW-1185">Reference proteome</keyword>
<evidence type="ECO:0000256" key="1">
    <source>
        <dbReference type="SAM" id="Coils"/>
    </source>
</evidence>
<protein>
    <submittedName>
        <fullName evidence="2">Uncharacterized protein</fullName>
    </submittedName>
</protein>
<feature type="coiled-coil region" evidence="1">
    <location>
        <begin position="535"/>
        <end position="569"/>
    </location>
</feature>
<evidence type="ECO:0000313" key="2">
    <source>
        <dbReference type="EMBL" id="MEN1760226.1"/>
    </source>
</evidence>
<evidence type="ECO:0000313" key="3">
    <source>
        <dbReference type="Proteomes" id="UP001407405"/>
    </source>
</evidence>
<keyword evidence="1" id="KW-0175">Coiled coil</keyword>
<dbReference type="Proteomes" id="UP001407405">
    <property type="component" value="Unassembled WGS sequence"/>
</dbReference>
<gene>
    <name evidence="2" type="ORF">AAIG11_07070</name>
</gene>
<proteinExistence type="predicted"/>
<dbReference type="EMBL" id="JBCITM010000005">
    <property type="protein sequence ID" value="MEN1760226.1"/>
    <property type="molecule type" value="Genomic_DNA"/>
</dbReference>
<accession>A0ABU9VV23</accession>
<name>A0ABU9VV23_9CLOT</name>